<sequence>MKSVKTGLEIRLESAGELLIAKALDLDPRGKNLVAQAQTFDLASGEIYSTLPASKASNSRYYTYDLSNQVGDIRYIYEVKAERFAQRHAELFSEVKDFCRARGMRFLVLTREGIGEQLLKNIELLHQFQRQANAHLSGLAQVVDALLVKEGHVSEVLKGLEPLNHYLIAGLLNGVLKADLSKVSLLSMDLCVEPAHGELAALQVVTYE</sequence>
<protein>
    <recommendedName>
        <fullName evidence="3">TnsA endonuclease N terminal</fullName>
    </recommendedName>
</protein>
<dbReference type="EMBL" id="QFOH01000020">
    <property type="protein sequence ID" value="PZP22268.1"/>
    <property type="molecule type" value="Genomic_DNA"/>
</dbReference>
<accession>A0A2W5CW53</accession>
<evidence type="ECO:0000313" key="2">
    <source>
        <dbReference type="Proteomes" id="UP000249198"/>
    </source>
</evidence>
<evidence type="ECO:0000313" key="1">
    <source>
        <dbReference type="EMBL" id="PZP22268.1"/>
    </source>
</evidence>
<dbReference type="Proteomes" id="UP000249198">
    <property type="component" value="Unassembled WGS sequence"/>
</dbReference>
<comment type="caution">
    <text evidence="1">The sequence shown here is derived from an EMBL/GenBank/DDBJ whole genome shotgun (WGS) entry which is preliminary data.</text>
</comment>
<dbReference type="AlphaFoldDB" id="A0A2W5CW53"/>
<organism evidence="1 2">
    <name type="scientific">Pseudomonas kuykendallii</name>
    <dbReference type="NCBI Taxonomy" id="1007099"/>
    <lineage>
        <taxon>Bacteria</taxon>
        <taxon>Pseudomonadati</taxon>
        <taxon>Pseudomonadota</taxon>
        <taxon>Gammaproteobacteria</taxon>
        <taxon>Pseudomonadales</taxon>
        <taxon>Pseudomonadaceae</taxon>
        <taxon>Pseudomonas</taxon>
    </lineage>
</organism>
<proteinExistence type="predicted"/>
<evidence type="ECO:0008006" key="3">
    <source>
        <dbReference type="Google" id="ProtNLM"/>
    </source>
</evidence>
<gene>
    <name evidence="1" type="ORF">DI599_15840</name>
</gene>
<reference evidence="1 2" key="1">
    <citation type="submission" date="2017-08" db="EMBL/GenBank/DDBJ databases">
        <title>Infants hospitalized years apart are colonized by the same room-sourced microbial strains.</title>
        <authorList>
            <person name="Brooks B."/>
            <person name="Olm M.R."/>
            <person name="Firek B.A."/>
            <person name="Baker R."/>
            <person name="Thomas B.C."/>
            <person name="Morowitz M.J."/>
            <person name="Banfield J.F."/>
        </authorList>
    </citation>
    <scope>NUCLEOTIDE SEQUENCE [LARGE SCALE GENOMIC DNA]</scope>
    <source>
        <strain evidence="1">S2_009_000_R2_77</strain>
    </source>
</reference>
<name>A0A2W5CW53_9PSED</name>